<dbReference type="RefSeq" id="WP_022791351.1">
    <property type="nucleotide sequence ID" value="NZ_ATUU01000002.1"/>
</dbReference>
<protein>
    <submittedName>
        <fullName evidence="1">Uncharacterized protein</fullName>
    </submittedName>
</protein>
<evidence type="ECO:0000313" key="1">
    <source>
        <dbReference type="EMBL" id="KRN32500.1"/>
    </source>
</evidence>
<dbReference type="PATRIC" id="fig|1123500.6.peg.861"/>
<sequence>MTKQDLLAELDGNVDYDGLKVVYNEDTYELSAYPDEDGLGIDIDIYRDDELQSTIYSAYKPAELKKLDVAQTKQVFAGVNEKIADAILEVAKN</sequence>
<dbReference type="STRING" id="1123500.GCA_000420365_00566"/>
<accession>A0A0R2G706</accession>
<comment type="caution">
    <text evidence="1">The sequence shown here is derived from an EMBL/GenBank/DDBJ whole genome shotgun (WGS) entry which is preliminary data.</text>
</comment>
<dbReference type="Proteomes" id="UP000051296">
    <property type="component" value="Unassembled WGS sequence"/>
</dbReference>
<dbReference type="EMBL" id="JQAX01000002">
    <property type="protein sequence ID" value="KRN32500.1"/>
    <property type="molecule type" value="Genomic_DNA"/>
</dbReference>
<keyword evidence="2" id="KW-1185">Reference proteome</keyword>
<reference evidence="1 2" key="1">
    <citation type="journal article" date="2015" name="Genome Announc.">
        <title>Expanding the biotechnology potential of lactobacilli through comparative genomics of 213 strains and associated genera.</title>
        <authorList>
            <person name="Sun Z."/>
            <person name="Harris H.M."/>
            <person name="McCann A."/>
            <person name="Guo C."/>
            <person name="Argimon S."/>
            <person name="Zhang W."/>
            <person name="Yang X."/>
            <person name="Jeffery I.B."/>
            <person name="Cooney J.C."/>
            <person name="Kagawa T.F."/>
            <person name="Liu W."/>
            <person name="Song Y."/>
            <person name="Salvetti E."/>
            <person name="Wrobel A."/>
            <person name="Rasinkangas P."/>
            <person name="Parkhill J."/>
            <person name="Rea M.C."/>
            <person name="O'Sullivan O."/>
            <person name="Ritari J."/>
            <person name="Douillard F.P."/>
            <person name="Paul Ross R."/>
            <person name="Yang R."/>
            <person name="Briner A.E."/>
            <person name="Felis G.E."/>
            <person name="de Vos W.M."/>
            <person name="Barrangou R."/>
            <person name="Klaenhammer T.R."/>
            <person name="Caufield P.W."/>
            <person name="Cui Y."/>
            <person name="Zhang H."/>
            <person name="O'Toole P.W."/>
        </authorList>
    </citation>
    <scope>NUCLEOTIDE SEQUENCE [LARGE SCALE GENOMIC DNA]</scope>
    <source>
        <strain evidence="1 2">DSM 20190</strain>
    </source>
</reference>
<dbReference type="OrthoDB" id="9998838at2"/>
<evidence type="ECO:0000313" key="2">
    <source>
        <dbReference type="Proteomes" id="UP000051296"/>
    </source>
</evidence>
<gene>
    <name evidence="1" type="ORF">IV68_GL000855</name>
</gene>
<dbReference type="InParanoid" id="A0A0R2G706"/>
<dbReference type="AlphaFoldDB" id="A0A0R2G706"/>
<proteinExistence type="predicted"/>
<organism evidence="1 2">
    <name type="scientific">Weissella halotolerans DSM 20190</name>
    <dbReference type="NCBI Taxonomy" id="1123500"/>
    <lineage>
        <taxon>Bacteria</taxon>
        <taxon>Bacillati</taxon>
        <taxon>Bacillota</taxon>
        <taxon>Bacilli</taxon>
        <taxon>Lactobacillales</taxon>
        <taxon>Lactobacillaceae</taxon>
        <taxon>Weissella</taxon>
    </lineage>
</organism>
<name>A0A0R2G706_9LACO</name>